<evidence type="ECO:0000313" key="2">
    <source>
        <dbReference type="Proteomes" id="UP000288805"/>
    </source>
</evidence>
<sequence length="74" mass="8247">MLCFESGIFFNQFVDNSLTSQTTISGGIILHLITPLSPTIHAKVLLGCANSLEEHMKSLLLENLPYRNTQKINE</sequence>
<dbReference type="Proteomes" id="UP000288805">
    <property type="component" value="Unassembled WGS sequence"/>
</dbReference>
<accession>A0A438HPL4</accession>
<dbReference type="EMBL" id="QGNW01000194">
    <property type="protein sequence ID" value="RVW86388.1"/>
    <property type="molecule type" value="Genomic_DNA"/>
</dbReference>
<proteinExistence type="predicted"/>
<protein>
    <submittedName>
        <fullName evidence="1">Uncharacterized protein</fullName>
    </submittedName>
</protein>
<comment type="caution">
    <text evidence="1">The sequence shown here is derived from an EMBL/GenBank/DDBJ whole genome shotgun (WGS) entry which is preliminary data.</text>
</comment>
<gene>
    <name evidence="1" type="ORF">CK203_035577</name>
</gene>
<reference evidence="1 2" key="1">
    <citation type="journal article" date="2018" name="PLoS Genet.">
        <title>Population sequencing reveals clonal diversity and ancestral inbreeding in the grapevine cultivar Chardonnay.</title>
        <authorList>
            <person name="Roach M.J."/>
            <person name="Johnson D.L."/>
            <person name="Bohlmann J."/>
            <person name="van Vuuren H.J."/>
            <person name="Jones S.J."/>
            <person name="Pretorius I.S."/>
            <person name="Schmidt S.A."/>
            <person name="Borneman A.R."/>
        </authorList>
    </citation>
    <scope>NUCLEOTIDE SEQUENCE [LARGE SCALE GENOMIC DNA]</scope>
    <source>
        <strain evidence="2">cv. Chardonnay</strain>
        <tissue evidence="1">Leaf</tissue>
    </source>
</reference>
<dbReference type="AlphaFoldDB" id="A0A438HPL4"/>
<name>A0A438HPL4_VITVI</name>
<evidence type="ECO:0000313" key="1">
    <source>
        <dbReference type="EMBL" id="RVW86388.1"/>
    </source>
</evidence>
<organism evidence="1 2">
    <name type="scientific">Vitis vinifera</name>
    <name type="common">Grape</name>
    <dbReference type="NCBI Taxonomy" id="29760"/>
    <lineage>
        <taxon>Eukaryota</taxon>
        <taxon>Viridiplantae</taxon>
        <taxon>Streptophyta</taxon>
        <taxon>Embryophyta</taxon>
        <taxon>Tracheophyta</taxon>
        <taxon>Spermatophyta</taxon>
        <taxon>Magnoliopsida</taxon>
        <taxon>eudicotyledons</taxon>
        <taxon>Gunneridae</taxon>
        <taxon>Pentapetalae</taxon>
        <taxon>rosids</taxon>
        <taxon>Vitales</taxon>
        <taxon>Vitaceae</taxon>
        <taxon>Viteae</taxon>
        <taxon>Vitis</taxon>
    </lineage>
</organism>